<sequence length="75" mass="8879">MQTNSTQNSPPIQSNNLIYGKFTSFSKISMIISFRQSQRIGWLILQKLQLKIEQFNQQFLKNEGIIQNEFIEKRD</sequence>
<keyword evidence="2" id="KW-1185">Reference proteome</keyword>
<dbReference type="EMBL" id="CAJJDP010000077">
    <property type="protein sequence ID" value="CAD8182204.1"/>
    <property type="molecule type" value="Genomic_DNA"/>
</dbReference>
<dbReference type="AlphaFoldDB" id="A0A8S1VWQ7"/>
<gene>
    <name evidence="1" type="ORF">POCTA_138.1.T0780170</name>
</gene>
<dbReference type="Proteomes" id="UP000683925">
    <property type="component" value="Unassembled WGS sequence"/>
</dbReference>
<comment type="caution">
    <text evidence="1">The sequence shown here is derived from an EMBL/GenBank/DDBJ whole genome shotgun (WGS) entry which is preliminary data.</text>
</comment>
<evidence type="ECO:0000313" key="2">
    <source>
        <dbReference type="Proteomes" id="UP000683925"/>
    </source>
</evidence>
<reference evidence="1" key="1">
    <citation type="submission" date="2021-01" db="EMBL/GenBank/DDBJ databases">
        <authorList>
            <consortium name="Genoscope - CEA"/>
            <person name="William W."/>
        </authorList>
    </citation>
    <scope>NUCLEOTIDE SEQUENCE</scope>
</reference>
<organism evidence="1 2">
    <name type="scientific">Paramecium octaurelia</name>
    <dbReference type="NCBI Taxonomy" id="43137"/>
    <lineage>
        <taxon>Eukaryota</taxon>
        <taxon>Sar</taxon>
        <taxon>Alveolata</taxon>
        <taxon>Ciliophora</taxon>
        <taxon>Intramacronucleata</taxon>
        <taxon>Oligohymenophorea</taxon>
        <taxon>Peniculida</taxon>
        <taxon>Parameciidae</taxon>
        <taxon>Paramecium</taxon>
    </lineage>
</organism>
<proteinExistence type="predicted"/>
<evidence type="ECO:0000313" key="1">
    <source>
        <dbReference type="EMBL" id="CAD8182204.1"/>
    </source>
</evidence>
<accession>A0A8S1VWQ7</accession>
<protein>
    <submittedName>
        <fullName evidence="1">Uncharacterized protein</fullName>
    </submittedName>
</protein>
<name>A0A8S1VWQ7_PAROT</name>